<reference evidence="16 17" key="1">
    <citation type="submission" date="2018-04" db="EMBL/GenBank/DDBJ databases">
        <title>Pelagivirga bohaiensis gen. nov., sp. nov., a bacterium isolated from the Bohai Sea.</title>
        <authorList>
            <person name="Ji X."/>
        </authorList>
    </citation>
    <scope>NUCLEOTIDE SEQUENCE [LARGE SCALE GENOMIC DNA]</scope>
    <source>
        <strain evidence="16 17">BH-SD19</strain>
    </source>
</reference>
<gene>
    <name evidence="13" type="primary">atpF</name>
    <name evidence="16" type="ORF">DC366_10885</name>
</gene>
<comment type="similarity">
    <text evidence="1 13 14">Belongs to the ATPase B chain family.</text>
</comment>
<dbReference type="GO" id="GO:0012505">
    <property type="term" value="C:endomembrane system"/>
    <property type="evidence" value="ECO:0007669"/>
    <property type="project" value="UniProtKB-SubCell"/>
</dbReference>
<evidence type="ECO:0000256" key="9">
    <source>
        <dbReference type="ARBA" id="ARBA00023310"/>
    </source>
</evidence>
<dbReference type="InterPro" id="IPR002146">
    <property type="entry name" value="ATP_synth_b/b'su_bac/chlpt"/>
</dbReference>
<evidence type="ECO:0000256" key="4">
    <source>
        <dbReference type="ARBA" id="ARBA00022692"/>
    </source>
</evidence>
<keyword evidence="3 13" id="KW-0138">CF(0)</keyword>
<keyword evidence="5 13" id="KW-0375">Hydrogen ion transport</keyword>
<keyword evidence="9 13" id="KW-0066">ATP synthesis</keyword>
<evidence type="ECO:0000256" key="2">
    <source>
        <dbReference type="ARBA" id="ARBA00022448"/>
    </source>
</evidence>
<dbReference type="InterPro" id="IPR050059">
    <property type="entry name" value="ATP_synthase_B_chain"/>
</dbReference>
<dbReference type="GO" id="GO:0016787">
    <property type="term" value="F:hydrolase activity"/>
    <property type="evidence" value="ECO:0007669"/>
    <property type="project" value="UniProtKB-KW"/>
</dbReference>
<evidence type="ECO:0000256" key="12">
    <source>
        <dbReference type="ARBA" id="ARBA00037847"/>
    </source>
</evidence>
<evidence type="ECO:0000256" key="14">
    <source>
        <dbReference type="RuleBase" id="RU003848"/>
    </source>
</evidence>
<comment type="subcellular location">
    <subcellularLocation>
        <location evidence="13">Cell membrane</location>
        <topology evidence="13">Single-pass membrane protein</topology>
    </subcellularLocation>
    <subcellularLocation>
        <location evidence="12">Endomembrane system</location>
        <topology evidence="12">Single-pass membrane protein</topology>
    </subcellularLocation>
</comment>
<evidence type="ECO:0000256" key="1">
    <source>
        <dbReference type="ARBA" id="ARBA00005513"/>
    </source>
</evidence>
<evidence type="ECO:0000313" key="16">
    <source>
        <dbReference type="EMBL" id="PVA10149.1"/>
    </source>
</evidence>
<evidence type="ECO:0000256" key="3">
    <source>
        <dbReference type="ARBA" id="ARBA00022547"/>
    </source>
</evidence>
<evidence type="ECO:0000256" key="8">
    <source>
        <dbReference type="ARBA" id="ARBA00023136"/>
    </source>
</evidence>
<evidence type="ECO:0000256" key="7">
    <source>
        <dbReference type="ARBA" id="ARBA00023065"/>
    </source>
</evidence>
<evidence type="ECO:0000256" key="11">
    <source>
        <dbReference type="ARBA" id="ARBA00025614"/>
    </source>
</evidence>
<evidence type="ECO:0000256" key="15">
    <source>
        <dbReference type="SAM" id="Coils"/>
    </source>
</evidence>
<keyword evidence="13" id="KW-1003">Cell membrane</keyword>
<comment type="function">
    <text evidence="10 13">F(1)F(0) ATP synthase produces ATP from ADP in the presence of a proton or sodium gradient. F-type ATPases consist of two structural domains, F(1) containing the extramembraneous catalytic core and F(0) containing the membrane proton channel, linked together by a central stalk and a peripheral stalk. During catalysis, ATP synthesis in the catalytic domain of F(1) is coupled via a rotary mechanism of the central stalk subunits to proton translocation.</text>
</comment>
<accession>A0A2T7G6V7</accession>
<organism evidence="16 17">
    <name type="scientific">Pelagivirga sediminicola</name>
    <dbReference type="NCBI Taxonomy" id="2170575"/>
    <lineage>
        <taxon>Bacteria</taxon>
        <taxon>Pseudomonadati</taxon>
        <taxon>Pseudomonadota</taxon>
        <taxon>Alphaproteobacteria</taxon>
        <taxon>Rhodobacterales</taxon>
        <taxon>Paracoccaceae</taxon>
        <taxon>Pelagivirga</taxon>
    </lineage>
</organism>
<dbReference type="RefSeq" id="WP_108692231.1">
    <property type="nucleotide sequence ID" value="NZ_QCYH01000005.1"/>
</dbReference>
<keyword evidence="15" id="KW-0175">Coiled coil</keyword>
<sequence>MATETAAATGGQASPIALEEAGICVDSHGGAIGLPQLCPDWMGNQIFWLAVTLVIIFFVLSRIALPRIAAVLAERQGTITNDIAAAEDLKVKASEAEAAYDKALADARSDAQAIVAQTKADIKADLDAAMAKADAEIAAKTAEGEKAIAEIRAGALDAVKEVAKDTAREIVAAMGGQADAKTVNAAVTSQMKG</sequence>
<dbReference type="GO" id="GO:0005886">
    <property type="term" value="C:plasma membrane"/>
    <property type="evidence" value="ECO:0007669"/>
    <property type="project" value="UniProtKB-SubCell"/>
</dbReference>
<keyword evidence="4 13" id="KW-0812">Transmembrane</keyword>
<keyword evidence="7 13" id="KW-0406">Ion transport</keyword>
<dbReference type="PANTHER" id="PTHR33445:SF1">
    <property type="entry name" value="ATP SYNTHASE SUBUNIT B"/>
    <property type="match status" value="1"/>
</dbReference>
<comment type="function">
    <text evidence="11">Component of the F(0) channel, it forms part of the peripheral stalk, linking F(1) to F(0). The b'-subunit is a diverged and duplicated form of b found in plants and photosynthetic bacteria.</text>
</comment>
<dbReference type="PANTHER" id="PTHR33445">
    <property type="entry name" value="ATP SYNTHASE SUBUNIT B', CHLOROPLASTIC"/>
    <property type="match status" value="1"/>
</dbReference>
<dbReference type="AlphaFoldDB" id="A0A2T7G6V7"/>
<evidence type="ECO:0000256" key="13">
    <source>
        <dbReference type="HAMAP-Rule" id="MF_01398"/>
    </source>
</evidence>
<keyword evidence="17" id="KW-1185">Reference proteome</keyword>
<evidence type="ECO:0000256" key="10">
    <source>
        <dbReference type="ARBA" id="ARBA00025198"/>
    </source>
</evidence>
<dbReference type="GO" id="GO:0045259">
    <property type="term" value="C:proton-transporting ATP synthase complex"/>
    <property type="evidence" value="ECO:0007669"/>
    <property type="project" value="UniProtKB-KW"/>
</dbReference>
<dbReference type="Pfam" id="PF00430">
    <property type="entry name" value="ATP-synt_B"/>
    <property type="match status" value="1"/>
</dbReference>
<proteinExistence type="inferred from homology"/>
<dbReference type="OrthoDB" id="9805716at2"/>
<evidence type="ECO:0000256" key="6">
    <source>
        <dbReference type="ARBA" id="ARBA00022989"/>
    </source>
</evidence>
<dbReference type="Proteomes" id="UP000244446">
    <property type="component" value="Unassembled WGS sequence"/>
</dbReference>
<keyword evidence="6 13" id="KW-1133">Transmembrane helix</keyword>
<dbReference type="Gene3D" id="6.10.250.1580">
    <property type="match status" value="1"/>
</dbReference>
<comment type="caution">
    <text evidence="16">The sequence shown here is derived from an EMBL/GenBank/DDBJ whole genome shotgun (WGS) entry which is preliminary data.</text>
</comment>
<name>A0A2T7G6V7_9RHOB</name>
<comment type="subunit">
    <text evidence="13">F-type ATPases have 2 components, F(1) - the catalytic core - and F(0) - the membrane proton channel. F(1) has five subunits: alpha(3), beta(3), gamma(1), delta(1), epsilon(1). F(0) has three main subunits: a(1), b(2) and c(10-14). The alpha and beta chains form an alternating ring which encloses part of the gamma chain. F(1) is attached to F(0) by a central stalk formed by the gamma and epsilon chains, while a peripheral stalk is formed by the delta and b chains.</text>
</comment>
<dbReference type="GO" id="GO:0046961">
    <property type="term" value="F:proton-transporting ATPase activity, rotational mechanism"/>
    <property type="evidence" value="ECO:0007669"/>
    <property type="project" value="TreeGrafter"/>
</dbReference>
<protein>
    <recommendedName>
        <fullName evidence="13">ATP synthase subunit b</fullName>
    </recommendedName>
    <alternativeName>
        <fullName evidence="13">ATP synthase F(0) sector subunit b</fullName>
    </alternativeName>
    <alternativeName>
        <fullName evidence="13">ATPase subunit I</fullName>
    </alternativeName>
    <alternativeName>
        <fullName evidence="13">F-type ATPase subunit b</fullName>
        <shortName evidence="13">F-ATPase subunit b</shortName>
    </alternativeName>
</protein>
<dbReference type="GO" id="GO:0046933">
    <property type="term" value="F:proton-transporting ATP synthase activity, rotational mechanism"/>
    <property type="evidence" value="ECO:0007669"/>
    <property type="project" value="UniProtKB-UniRule"/>
</dbReference>
<evidence type="ECO:0000256" key="5">
    <source>
        <dbReference type="ARBA" id="ARBA00022781"/>
    </source>
</evidence>
<dbReference type="NCBIfam" id="NF009988">
    <property type="entry name" value="PRK13454.1"/>
    <property type="match status" value="1"/>
</dbReference>
<feature type="coiled-coil region" evidence="15">
    <location>
        <begin position="86"/>
        <end position="143"/>
    </location>
</feature>
<keyword evidence="16" id="KW-0378">Hydrolase</keyword>
<evidence type="ECO:0000313" key="17">
    <source>
        <dbReference type="Proteomes" id="UP000244446"/>
    </source>
</evidence>
<keyword evidence="8 13" id="KW-0472">Membrane</keyword>
<dbReference type="CDD" id="cd06503">
    <property type="entry name" value="ATP-synt_Fo_b"/>
    <property type="match status" value="1"/>
</dbReference>
<keyword evidence="2 13" id="KW-0813">Transport</keyword>
<dbReference type="EMBL" id="QCYH01000005">
    <property type="protein sequence ID" value="PVA10149.1"/>
    <property type="molecule type" value="Genomic_DNA"/>
</dbReference>
<dbReference type="HAMAP" id="MF_01398">
    <property type="entry name" value="ATP_synth_b_bprime"/>
    <property type="match status" value="1"/>
</dbReference>
<feature type="transmembrane region" description="Helical" evidence="13">
    <location>
        <begin position="46"/>
        <end position="65"/>
    </location>
</feature>